<accession>Q3KZA4</accession>
<sequence>LLGCIIRNFHSNDSHTLPYNVCDRPLLEYCTFILSNVSIKNKLRLESVKRRFTLRIIETGCTLDYKSRCIKSGLETLWRRRLKLNLIFFYKILNNLAFSSSSTIKFEEPSCYNLRNSASKVKISHSKSAL</sequence>
<evidence type="ECO:0000313" key="1">
    <source>
        <dbReference type="EMBL" id="ABA40337.1"/>
    </source>
</evidence>
<name>Q3KZA4_SCHJA</name>
<dbReference type="AlphaFoldDB" id="Q3KZA4"/>
<proteinExistence type="evidence at transcript level"/>
<organism evidence="1">
    <name type="scientific">Schistosoma japonicum</name>
    <name type="common">Blood fluke</name>
    <dbReference type="NCBI Taxonomy" id="6182"/>
    <lineage>
        <taxon>Eukaryota</taxon>
        <taxon>Metazoa</taxon>
        <taxon>Spiralia</taxon>
        <taxon>Lophotrochozoa</taxon>
        <taxon>Platyhelminthes</taxon>
        <taxon>Trematoda</taxon>
        <taxon>Digenea</taxon>
        <taxon>Strigeidida</taxon>
        <taxon>Schistosomatoidea</taxon>
        <taxon>Schistosomatidae</taxon>
        <taxon>Schistosoma</taxon>
    </lineage>
</organism>
<feature type="non-terminal residue" evidence="1">
    <location>
        <position position="1"/>
    </location>
</feature>
<reference evidence="1" key="1">
    <citation type="journal article" date="2006" name="PLoS Pathog.">
        <title>New perspectives on host-parasite interplay by comparative transcriptomic and proteomic analyses of Schistosoma japonicum.</title>
        <authorList>
            <person name="Liu F."/>
            <person name="Lu J."/>
            <person name="Hu W."/>
            <person name="Wang S.Y."/>
            <person name="Cui S.J."/>
            <person name="Chi M."/>
            <person name="Yan Q."/>
            <person name="Wang X.R."/>
            <person name="Song H.D."/>
            <person name="Xu X.N."/>
            <person name="Wang J.J."/>
            <person name="Zhang X.L."/>
            <person name="Zhang X."/>
            <person name="Wang Z.Q."/>
            <person name="Xue C.L."/>
            <person name="Brindley P.J."/>
            <person name="McManus D.P."/>
            <person name="Yang P.Y."/>
            <person name="Feng Z."/>
            <person name="Chen Z."/>
            <person name="Han Z.G."/>
        </authorList>
    </citation>
    <scope>NUCLEOTIDE SEQUENCE</scope>
</reference>
<dbReference type="EMBL" id="AY810525">
    <property type="protein sequence ID" value="ABA40337.1"/>
    <property type="molecule type" value="mRNA"/>
</dbReference>
<protein>
    <submittedName>
        <fullName evidence="1">SJCHGC02166 protein</fullName>
    </submittedName>
</protein>